<protein>
    <recommendedName>
        <fullName evidence="1">YcgL domain-containing protein EI16_05865</fullName>
    </recommendedName>
</protein>
<accession>A0A067A0D8</accession>
<proteinExistence type="inferred from homology"/>
<dbReference type="HAMAP" id="MF_01866">
    <property type="entry name" value="UPF0745"/>
    <property type="match status" value="1"/>
</dbReference>
<dbReference type="PANTHER" id="PTHR38109:SF1">
    <property type="entry name" value="PROTEIN YCGL"/>
    <property type="match status" value="1"/>
</dbReference>
<evidence type="ECO:0000313" key="3">
    <source>
        <dbReference type="EMBL" id="KDN95820.1"/>
    </source>
</evidence>
<dbReference type="Proteomes" id="UP000027341">
    <property type="component" value="Unassembled WGS sequence"/>
</dbReference>
<gene>
    <name evidence="3" type="ORF">EI16_05865</name>
</gene>
<dbReference type="InterPro" id="IPR038068">
    <property type="entry name" value="YcgL-like_sf"/>
</dbReference>
<organism evidence="3 4">
    <name type="scientific">Hydrogenovibrio marinus</name>
    <dbReference type="NCBI Taxonomy" id="28885"/>
    <lineage>
        <taxon>Bacteria</taxon>
        <taxon>Pseudomonadati</taxon>
        <taxon>Pseudomonadota</taxon>
        <taxon>Gammaproteobacteria</taxon>
        <taxon>Thiotrichales</taxon>
        <taxon>Piscirickettsiaceae</taxon>
        <taxon>Hydrogenovibrio</taxon>
    </lineage>
</organism>
<dbReference type="PANTHER" id="PTHR38109">
    <property type="entry name" value="PROTEIN YCGL"/>
    <property type="match status" value="1"/>
</dbReference>
<reference evidence="3 4" key="1">
    <citation type="submission" date="2014-04" db="EMBL/GenBank/DDBJ databases">
        <title>Draft genome sequence of Hydrogenovibrio marinus MH-110, a model organism for aerobic H2 metabolism.</title>
        <authorList>
            <person name="Cha H.J."/>
            <person name="Jo B.H."/>
            <person name="Hwang B.H."/>
        </authorList>
    </citation>
    <scope>NUCLEOTIDE SEQUENCE [LARGE SCALE GENOMIC DNA]</scope>
    <source>
        <strain evidence="3 4">MH-110</strain>
    </source>
</reference>
<dbReference type="RefSeq" id="WP_029910705.1">
    <property type="nucleotide sequence ID" value="NZ_AP020335.1"/>
</dbReference>
<evidence type="ECO:0000256" key="1">
    <source>
        <dbReference type="HAMAP-Rule" id="MF_01866"/>
    </source>
</evidence>
<feature type="domain" description="YcgL" evidence="2">
    <location>
        <begin position="3"/>
        <end position="87"/>
    </location>
</feature>
<dbReference type="InterPro" id="IPR027354">
    <property type="entry name" value="YcgL_dom"/>
</dbReference>
<comment type="caution">
    <text evidence="3">The sequence shown here is derived from an EMBL/GenBank/DDBJ whole genome shotgun (WGS) entry which is preliminary data.</text>
</comment>
<name>A0A067A0D8_HYDMR</name>
<evidence type="ECO:0000313" key="4">
    <source>
        <dbReference type="Proteomes" id="UP000027341"/>
    </source>
</evidence>
<dbReference type="SUPFAM" id="SSF160191">
    <property type="entry name" value="YcgL-like"/>
    <property type="match status" value="1"/>
</dbReference>
<dbReference type="Gene3D" id="3.10.510.20">
    <property type="entry name" value="YcgL domain"/>
    <property type="match status" value="1"/>
</dbReference>
<keyword evidence="4" id="KW-1185">Reference proteome</keyword>
<dbReference type="AlphaFoldDB" id="A0A067A0D8"/>
<dbReference type="EMBL" id="JMIU01000001">
    <property type="protein sequence ID" value="KDN95820.1"/>
    <property type="molecule type" value="Genomic_DNA"/>
</dbReference>
<dbReference type="STRING" id="28885.EI16_05865"/>
<evidence type="ECO:0000259" key="2">
    <source>
        <dbReference type="PROSITE" id="PS51648"/>
    </source>
</evidence>
<sequence length="97" mass="11269">MTQTVSAYKSPKKQELYLYVLKEKGLDDLPQEFFVMFGEPEHVVDFELTVDRKLPRADAKEVLEHIATKGYYMQMPPNEVEKLSDIAPPPEHLDNIF</sequence>
<dbReference type="PROSITE" id="PS51648">
    <property type="entry name" value="YCGL"/>
    <property type="match status" value="1"/>
</dbReference>
<dbReference type="Pfam" id="PF05166">
    <property type="entry name" value="YcgL"/>
    <property type="match status" value="1"/>
</dbReference>